<comment type="caution">
    <text evidence="1">The sequence shown here is derived from an EMBL/GenBank/DDBJ whole genome shotgun (WGS) entry which is preliminary data.</text>
</comment>
<name>A0ABU7P5Q7_9ACTN</name>
<dbReference type="InterPro" id="IPR034660">
    <property type="entry name" value="DinB/YfiT-like"/>
</dbReference>
<evidence type="ECO:0008006" key="3">
    <source>
        <dbReference type="Google" id="ProtNLM"/>
    </source>
</evidence>
<keyword evidence="2" id="KW-1185">Reference proteome</keyword>
<reference evidence="1 2" key="1">
    <citation type="submission" date="2023-12" db="EMBL/GenBank/DDBJ databases">
        <title>Streptomyces sp. V4-01.</title>
        <authorList>
            <person name="Somphong A."/>
            <person name="Phongsopitanun W."/>
        </authorList>
    </citation>
    <scope>NUCLEOTIDE SEQUENCE [LARGE SCALE GENOMIC DNA]</scope>
    <source>
        <strain evidence="1 2">V4-01</strain>
    </source>
</reference>
<gene>
    <name evidence="1" type="ORF">V2S66_04075</name>
</gene>
<dbReference type="Proteomes" id="UP001344658">
    <property type="component" value="Unassembled WGS sequence"/>
</dbReference>
<dbReference type="InterPro" id="IPR036527">
    <property type="entry name" value="SCP2_sterol-bd_dom_sf"/>
</dbReference>
<sequence>MVTHERWLAIRSSLEKVHKEFAGMVAAADPGRMATAHWNAADTAAHVTAIAAMYTALLHDGLADDAFPEVGDAWRASTVDTVHHFNAATLRVYRERRVPYVLDRLDAEVGELLRASADVDFTSTRPWLGDSRVPVAGLLAHLMNELHIHGWDVARANRLPWTIDPADAAHFPEAFLTGVIGNGYGHLVDGGGPPSERRITVQFRSRHTTTTTFALHRGVVSVERPRADDDVRLTFDPTTLNLMLFGRISHARAALTRRVRVSGPRPWLLPRFMKTVRLPSGQGQAT</sequence>
<dbReference type="SUPFAM" id="SSF109854">
    <property type="entry name" value="DinB/YfiT-like putative metalloenzymes"/>
    <property type="match status" value="1"/>
</dbReference>
<dbReference type="SUPFAM" id="SSF55718">
    <property type="entry name" value="SCP-like"/>
    <property type="match status" value="1"/>
</dbReference>
<protein>
    <recommendedName>
        <fullName evidence="3">Mycothiol-dependent maleylpyruvate isomerase metal-binding domain-containing protein</fullName>
    </recommendedName>
</protein>
<dbReference type="EMBL" id="JAZEWV010000002">
    <property type="protein sequence ID" value="MEE4541145.1"/>
    <property type="molecule type" value="Genomic_DNA"/>
</dbReference>
<dbReference type="RefSeq" id="WP_330793028.1">
    <property type="nucleotide sequence ID" value="NZ_JAZEWV010000002.1"/>
</dbReference>
<evidence type="ECO:0000313" key="2">
    <source>
        <dbReference type="Proteomes" id="UP001344658"/>
    </source>
</evidence>
<dbReference type="Gene3D" id="1.20.120.450">
    <property type="entry name" value="dinb family like domain"/>
    <property type="match status" value="1"/>
</dbReference>
<organism evidence="1 2">
    <name type="scientific">Actinacidiphila polyblastidii</name>
    <dbReference type="NCBI Taxonomy" id="3110430"/>
    <lineage>
        <taxon>Bacteria</taxon>
        <taxon>Bacillati</taxon>
        <taxon>Actinomycetota</taxon>
        <taxon>Actinomycetes</taxon>
        <taxon>Kitasatosporales</taxon>
        <taxon>Streptomycetaceae</taxon>
        <taxon>Actinacidiphila</taxon>
    </lineage>
</organism>
<proteinExistence type="predicted"/>
<evidence type="ECO:0000313" key="1">
    <source>
        <dbReference type="EMBL" id="MEE4541145.1"/>
    </source>
</evidence>
<accession>A0ABU7P5Q7</accession>